<dbReference type="EMBL" id="JAOPEN010000004">
    <property type="protein sequence ID" value="KAJ4858387.1"/>
    <property type="molecule type" value="Genomic_DNA"/>
</dbReference>
<sequence length="151" mass="17516">MPNNPYKHKPSQNGNVLFAKLPVEIRCEIWRMLLVKRKGPVIPVHIPHDSTMETFFSLEKGQNRTFALEALLKTCRLFYQDQEDHMVFYKFNEFQFPRSRDCLAYVTAITQSRSRAIRSITIALDSDQLLNQLGNHTIRHLEAHCGLSTNA</sequence>
<reference evidence="2" key="1">
    <citation type="submission" date="2022-09" db="EMBL/GenBank/DDBJ databases">
        <title>Chromosome-level assembly of Trichoderma breve T069, a fungus used in development of biopesticide product.</title>
        <authorList>
            <person name="Lin R."/>
            <person name="Liu T."/>
        </authorList>
    </citation>
    <scope>NUCLEOTIDE SEQUENCE</scope>
    <source>
        <strain evidence="2">T069</strain>
    </source>
</reference>
<gene>
    <name evidence="2" type="ORF">T069G_06654</name>
</gene>
<dbReference type="InterPro" id="IPR045518">
    <property type="entry name" value="2EXR"/>
</dbReference>
<dbReference type="GeneID" id="80868552"/>
<evidence type="ECO:0000313" key="3">
    <source>
        <dbReference type="Proteomes" id="UP001140511"/>
    </source>
</evidence>
<keyword evidence="3" id="KW-1185">Reference proteome</keyword>
<evidence type="ECO:0000259" key="1">
    <source>
        <dbReference type="Pfam" id="PF20150"/>
    </source>
</evidence>
<feature type="domain" description="2EXR" evidence="1">
    <location>
        <begin position="17"/>
        <end position="91"/>
    </location>
</feature>
<protein>
    <recommendedName>
        <fullName evidence="1">2EXR domain-containing protein</fullName>
    </recommendedName>
</protein>
<dbReference type="Pfam" id="PF20150">
    <property type="entry name" value="2EXR"/>
    <property type="match status" value="1"/>
</dbReference>
<evidence type="ECO:0000313" key="2">
    <source>
        <dbReference type="EMBL" id="KAJ4858387.1"/>
    </source>
</evidence>
<accession>A0A9W9B862</accession>
<organism evidence="2 3">
    <name type="scientific">Trichoderma breve</name>
    <dbReference type="NCBI Taxonomy" id="2034170"/>
    <lineage>
        <taxon>Eukaryota</taxon>
        <taxon>Fungi</taxon>
        <taxon>Dikarya</taxon>
        <taxon>Ascomycota</taxon>
        <taxon>Pezizomycotina</taxon>
        <taxon>Sordariomycetes</taxon>
        <taxon>Hypocreomycetidae</taxon>
        <taxon>Hypocreales</taxon>
        <taxon>Hypocreaceae</taxon>
        <taxon>Trichoderma</taxon>
    </lineage>
</organism>
<name>A0A9W9B862_9HYPO</name>
<dbReference type="PANTHER" id="PTHR42085:SF1">
    <property type="entry name" value="F-BOX DOMAIN-CONTAINING PROTEIN"/>
    <property type="match status" value="1"/>
</dbReference>
<dbReference type="AlphaFoldDB" id="A0A9W9B862"/>
<dbReference type="InterPro" id="IPR038883">
    <property type="entry name" value="AN11006-like"/>
</dbReference>
<dbReference type="Proteomes" id="UP001140511">
    <property type="component" value="Unassembled WGS sequence"/>
</dbReference>
<dbReference type="RefSeq" id="XP_056027443.1">
    <property type="nucleotide sequence ID" value="XM_056173864.1"/>
</dbReference>
<proteinExistence type="predicted"/>
<comment type="caution">
    <text evidence="2">The sequence shown here is derived from an EMBL/GenBank/DDBJ whole genome shotgun (WGS) entry which is preliminary data.</text>
</comment>
<dbReference type="PANTHER" id="PTHR42085">
    <property type="entry name" value="F-BOX DOMAIN-CONTAINING PROTEIN"/>
    <property type="match status" value="1"/>
</dbReference>